<reference evidence="2" key="1">
    <citation type="journal article" date="2020" name="Mol. Plant Microbe Interact.">
        <title>Genome Sequence of the Biocontrol Agent Coniothyrium minitans strain Conio (IMI 134523).</title>
        <authorList>
            <person name="Patel D."/>
            <person name="Shittu T.A."/>
            <person name="Baroncelli R."/>
            <person name="Muthumeenakshi S."/>
            <person name="Osborne T.H."/>
            <person name="Janganan T.K."/>
            <person name="Sreenivasaprasad S."/>
        </authorList>
    </citation>
    <scope>NUCLEOTIDE SEQUENCE</scope>
    <source>
        <strain evidence="2">Conio</strain>
    </source>
</reference>
<dbReference type="Proteomes" id="UP000756921">
    <property type="component" value="Unassembled WGS sequence"/>
</dbReference>
<feature type="region of interest" description="Disordered" evidence="1">
    <location>
        <begin position="143"/>
        <end position="165"/>
    </location>
</feature>
<name>A0A9P6GHX1_9PLEO</name>
<dbReference type="AlphaFoldDB" id="A0A9P6GHX1"/>
<evidence type="ECO:0000256" key="1">
    <source>
        <dbReference type="SAM" id="MobiDB-lite"/>
    </source>
</evidence>
<accession>A0A9P6GHX1</accession>
<gene>
    <name evidence="2" type="ORF">PMIN01_06838</name>
</gene>
<keyword evidence="3" id="KW-1185">Reference proteome</keyword>
<feature type="compositionally biased region" description="Polar residues" evidence="1">
    <location>
        <begin position="144"/>
        <end position="158"/>
    </location>
</feature>
<evidence type="ECO:0000313" key="3">
    <source>
        <dbReference type="Proteomes" id="UP000756921"/>
    </source>
</evidence>
<sequence length="165" mass="17637">MAGRQFASASDPIRRYIDYLPRYLATTPAMHSAHAATVTSPALPCPSGQSPADRSTAQRCHWWKETNTLTDPATIAQLPQPLDYLPTVLGRLDSTGQTADQVFGNSQSHLVKRTHQANEGINCPNGLTGSSLVGTGRLHGWASVESTQPSQPASQPTASLPARVH</sequence>
<dbReference type="EMBL" id="WJXW01000006">
    <property type="protein sequence ID" value="KAF9735433.1"/>
    <property type="molecule type" value="Genomic_DNA"/>
</dbReference>
<comment type="caution">
    <text evidence="2">The sequence shown here is derived from an EMBL/GenBank/DDBJ whole genome shotgun (WGS) entry which is preliminary data.</text>
</comment>
<evidence type="ECO:0000313" key="2">
    <source>
        <dbReference type="EMBL" id="KAF9735433.1"/>
    </source>
</evidence>
<organism evidence="2 3">
    <name type="scientific">Paraphaeosphaeria minitans</name>
    <dbReference type="NCBI Taxonomy" id="565426"/>
    <lineage>
        <taxon>Eukaryota</taxon>
        <taxon>Fungi</taxon>
        <taxon>Dikarya</taxon>
        <taxon>Ascomycota</taxon>
        <taxon>Pezizomycotina</taxon>
        <taxon>Dothideomycetes</taxon>
        <taxon>Pleosporomycetidae</taxon>
        <taxon>Pleosporales</taxon>
        <taxon>Massarineae</taxon>
        <taxon>Didymosphaeriaceae</taxon>
        <taxon>Paraphaeosphaeria</taxon>
    </lineage>
</organism>
<protein>
    <submittedName>
        <fullName evidence="2">Uncharacterized protein</fullName>
    </submittedName>
</protein>
<proteinExistence type="predicted"/>